<sequence>MKKNIIYALVIIITIACSTSQEGTTLSENGNNEAGNWSIPIAEVKDGGPGKDGIPSIDNPKFLNINQIDFLSDDDLIVGIVNGNVVRAYPHPILDWHEVLNDEVNGEFVTINYCPLTGTAFGWKSKVNDTKTTFGVSGLLYNANLILYDRNTGSNWSQMKLECVNGQLIGDRPELVNIIETNWKTWKALYPNSEVLSTDTGFSRNYNNYPYGPYRTSNTYFIFQPAIFNDALPNKERVYAIIDKNESKIYQFTSFENGNVIKDSFNSIEHLVVGNQNLIKAFKLSGEYANLTFSYDFNDSESFFKDNEGNKWSVFGEAIEGPRTGEKLTAVKSVVSYWFAIATFYPDPEIYNP</sequence>
<dbReference type="RefSeq" id="WP_249973036.1">
    <property type="nucleotide sequence ID" value="NZ_JAMFLZ010000004.1"/>
</dbReference>
<protein>
    <submittedName>
        <fullName evidence="1">DUF3179 domain-containing protein</fullName>
    </submittedName>
</protein>
<gene>
    <name evidence="1" type="ORF">M3P09_10030</name>
</gene>
<evidence type="ECO:0000313" key="2">
    <source>
        <dbReference type="Proteomes" id="UP001165381"/>
    </source>
</evidence>
<dbReference type="Proteomes" id="UP001165381">
    <property type="component" value="Unassembled WGS sequence"/>
</dbReference>
<reference evidence="1" key="1">
    <citation type="submission" date="2022-05" db="EMBL/GenBank/DDBJ databases">
        <authorList>
            <person name="Park J.-S."/>
        </authorList>
    </citation>
    <scope>NUCLEOTIDE SEQUENCE</scope>
    <source>
        <strain evidence="1">2012CJ34-3</strain>
    </source>
</reference>
<organism evidence="1 2">
    <name type="scientific">Jejuia spongiicola</name>
    <dbReference type="NCBI Taxonomy" id="2942207"/>
    <lineage>
        <taxon>Bacteria</taxon>
        <taxon>Pseudomonadati</taxon>
        <taxon>Bacteroidota</taxon>
        <taxon>Flavobacteriia</taxon>
        <taxon>Flavobacteriales</taxon>
        <taxon>Flavobacteriaceae</taxon>
        <taxon>Jejuia</taxon>
    </lineage>
</organism>
<evidence type="ECO:0000313" key="1">
    <source>
        <dbReference type="EMBL" id="MCL6295333.1"/>
    </source>
</evidence>
<dbReference type="Pfam" id="PF11376">
    <property type="entry name" value="DUF3179"/>
    <property type="match status" value="1"/>
</dbReference>
<keyword evidence="2" id="KW-1185">Reference proteome</keyword>
<accession>A0ABT0QED5</accession>
<proteinExistence type="predicted"/>
<dbReference type="EMBL" id="JAMFLZ010000004">
    <property type="protein sequence ID" value="MCL6295333.1"/>
    <property type="molecule type" value="Genomic_DNA"/>
</dbReference>
<dbReference type="PROSITE" id="PS51257">
    <property type="entry name" value="PROKAR_LIPOPROTEIN"/>
    <property type="match status" value="1"/>
</dbReference>
<dbReference type="InterPro" id="IPR021516">
    <property type="entry name" value="DUF3179"/>
</dbReference>
<name>A0ABT0QED5_9FLAO</name>
<comment type="caution">
    <text evidence="1">The sequence shown here is derived from an EMBL/GenBank/DDBJ whole genome shotgun (WGS) entry which is preliminary data.</text>
</comment>